<evidence type="ECO:0000313" key="3">
    <source>
        <dbReference type="EMBL" id="CCO31555.1"/>
    </source>
</evidence>
<dbReference type="EC" id="1.-.-.-" evidence="3"/>
<dbReference type="InterPro" id="IPR050523">
    <property type="entry name" value="AKR_Detox_Biosynth"/>
</dbReference>
<dbReference type="AlphaFoldDB" id="M5BY81"/>
<evidence type="ECO:0000256" key="1">
    <source>
        <dbReference type="ARBA" id="ARBA00023002"/>
    </source>
</evidence>
<dbReference type="InterPro" id="IPR023210">
    <property type="entry name" value="NADP_OxRdtase_dom"/>
</dbReference>
<name>M5BY81_THACB</name>
<proteinExistence type="predicted"/>
<dbReference type="Pfam" id="PF00248">
    <property type="entry name" value="Aldo_ket_red"/>
    <property type="match status" value="1"/>
</dbReference>
<accession>M5BY81</accession>
<dbReference type="Proteomes" id="UP000012065">
    <property type="component" value="Unassembled WGS sequence"/>
</dbReference>
<keyword evidence="1 3" id="KW-0560">Oxidoreductase</keyword>
<dbReference type="SUPFAM" id="SSF51430">
    <property type="entry name" value="NAD(P)-linked oxidoreductase"/>
    <property type="match status" value="1"/>
</dbReference>
<feature type="domain" description="NADP-dependent oxidoreductase" evidence="2">
    <location>
        <begin position="2"/>
        <end position="131"/>
    </location>
</feature>
<protein>
    <submittedName>
        <fullName evidence="3">Putative oxidoreductase YajO</fullName>
        <ecNumber evidence="3">1.-.-.-</ecNumber>
    </submittedName>
</protein>
<dbReference type="PANTHER" id="PTHR43364:SF4">
    <property type="entry name" value="NAD(P)-LINKED OXIDOREDUCTASE SUPERFAMILY PROTEIN"/>
    <property type="match status" value="1"/>
</dbReference>
<evidence type="ECO:0000259" key="2">
    <source>
        <dbReference type="Pfam" id="PF00248"/>
    </source>
</evidence>
<dbReference type="GO" id="GO:0016491">
    <property type="term" value="F:oxidoreductase activity"/>
    <property type="evidence" value="ECO:0007669"/>
    <property type="project" value="UniProtKB-KW"/>
</dbReference>
<evidence type="ECO:0000313" key="4">
    <source>
        <dbReference type="Proteomes" id="UP000012065"/>
    </source>
</evidence>
<dbReference type="Gene3D" id="3.20.20.100">
    <property type="entry name" value="NADP-dependent oxidoreductase domain"/>
    <property type="match status" value="1"/>
</dbReference>
<dbReference type="HOGENOM" id="CLU_023205_17_5_1"/>
<sequence>MQNQYNLVYREEEREMMPTLKMFGVGMIPWSPLSQGILSRPYAETTVRAQTSHSAVLWKQTKEDNKEVILRVEKIAKARNISMAQVALAWCLSKDAVTAPVVGTSNMKNLEDLIGGLDVRLSEEEVKELEEPYVYQAIQAFY</sequence>
<dbReference type="PANTHER" id="PTHR43364">
    <property type="entry name" value="NADH-SPECIFIC METHYLGLYOXAL REDUCTASE-RELATED"/>
    <property type="match status" value="1"/>
</dbReference>
<gene>
    <name evidence="3" type="ORF">BN14_05600</name>
</gene>
<organism evidence="3 4">
    <name type="scientific">Thanatephorus cucumeris (strain AG1-IB / isolate 7/3/14)</name>
    <name type="common">Lettuce bottom rot fungus</name>
    <name type="synonym">Rhizoctonia solani</name>
    <dbReference type="NCBI Taxonomy" id="1108050"/>
    <lineage>
        <taxon>Eukaryota</taxon>
        <taxon>Fungi</taxon>
        <taxon>Dikarya</taxon>
        <taxon>Basidiomycota</taxon>
        <taxon>Agaricomycotina</taxon>
        <taxon>Agaricomycetes</taxon>
        <taxon>Cantharellales</taxon>
        <taxon>Ceratobasidiaceae</taxon>
        <taxon>Rhizoctonia</taxon>
        <taxon>Rhizoctonia solani AG-1</taxon>
    </lineage>
</organism>
<comment type="caution">
    <text evidence="3">The sequence shown here is derived from an EMBL/GenBank/DDBJ whole genome shotgun (WGS) entry which is preliminary data.</text>
</comment>
<dbReference type="InterPro" id="IPR036812">
    <property type="entry name" value="NAD(P)_OxRdtase_dom_sf"/>
</dbReference>
<dbReference type="EMBL" id="CAOJ01008392">
    <property type="protein sequence ID" value="CCO31555.1"/>
    <property type="molecule type" value="Genomic_DNA"/>
</dbReference>
<reference evidence="3 4" key="1">
    <citation type="journal article" date="2013" name="J. Biotechnol.">
        <title>Establishment and interpretation of the genome sequence of the phytopathogenic fungus Rhizoctonia solani AG1-IB isolate 7/3/14.</title>
        <authorList>
            <person name="Wibberg D.W."/>
            <person name="Jelonek L.J."/>
            <person name="Rupp O.R."/>
            <person name="Hennig M.H."/>
            <person name="Eikmeyer F.E."/>
            <person name="Goesmann A.G."/>
            <person name="Hartmann A.H."/>
            <person name="Borriss R.B."/>
            <person name="Grosch R.G."/>
            <person name="Puehler A.P."/>
            <person name="Schlueter A.S."/>
        </authorList>
    </citation>
    <scope>NUCLEOTIDE SEQUENCE [LARGE SCALE GENOMIC DNA]</scope>
    <source>
        <strain evidence="4">AG1-IB / isolate 7/3/14</strain>
    </source>
</reference>